<feature type="region of interest" description="Disordered" evidence="1">
    <location>
        <begin position="1070"/>
        <end position="1105"/>
    </location>
</feature>
<organism evidence="4 5">
    <name type="scientific">Diaporthe eres</name>
    <name type="common">Phomopsis oblonga</name>
    <dbReference type="NCBI Taxonomy" id="83184"/>
    <lineage>
        <taxon>Eukaryota</taxon>
        <taxon>Fungi</taxon>
        <taxon>Dikarya</taxon>
        <taxon>Ascomycota</taxon>
        <taxon>Pezizomycotina</taxon>
        <taxon>Sordariomycetes</taxon>
        <taxon>Sordariomycetidae</taxon>
        <taxon>Diaporthales</taxon>
        <taxon>Diaporthaceae</taxon>
        <taxon>Diaporthe</taxon>
        <taxon>Diaporthe eres species complex</taxon>
    </lineage>
</organism>
<dbReference type="PANTHER" id="PTHR30383">
    <property type="entry name" value="THIOESTERASE 1/PROTEASE 1/LYSOPHOSPHOLIPASE L1"/>
    <property type="match status" value="1"/>
</dbReference>
<dbReference type="Gene3D" id="3.40.50.1110">
    <property type="entry name" value="SGNH hydrolase"/>
    <property type="match status" value="1"/>
</dbReference>
<dbReference type="CDD" id="cd00063">
    <property type="entry name" value="FN3"/>
    <property type="match status" value="2"/>
</dbReference>
<dbReference type="EMBL" id="JAKNSF020000130">
    <property type="protein sequence ID" value="KAK7713052.1"/>
    <property type="molecule type" value="Genomic_DNA"/>
</dbReference>
<dbReference type="Gene3D" id="2.60.40.10">
    <property type="entry name" value="Immunoglobulins"/>
    <property type="match status" value="2"/>
</dbReference>
<reference evidence="4 5" key="1">
    <citation type="submission" date="2024-02" db="EMBL/GenBank/DDBJ databases">
        <title>De novo assembly and annotation of 12 fungi associated with fruit tree decline syndrome in Ontario, Canada.</title>
        <authorList>
            <person name="Sulman M."/>
            <person name="Ellouze W."/>
            <person name="Ilyukhin E."/>
        </authorList>
    </citation>
    <scope>NUCLEOTIDE SEQUENCE [LARGE SCALE GENOMIC DNA]</scope>
    <source>
        <strain evidence="4 5">M169</strain>
    </source>
</reference>
<dbReference type="PROSITE" id="PS50853">
    <property type="entry name" value="FN3"/>
    <property type="match status" value="1"/>
</dbReference>
<evidence type="ECO:0000313" key="4">
    <source>
        <dbReference type="EMBL" id="KAK7713052.1"/>
    </source>
</evidence>
<proteinExistence type="predicted"/>
<feature type="compositionally biased region" description="Low complexity" evidence="1">
    <location>
        <begin position="110"/>
        <end position="126"/>
    </location>
</feature>
<dbReference type="InterPro" id="IPR001087">
    <property type="entry name" value="GDSL"/>
</dbReference>
<dbReference type="SMART" id="SM00060">
    <property type="entry name" value="FN3"/>
    <property type="match status" value="3"/>
</dbReference>
<accession>A0ABR1NS18</accession>
<feature type="region of interest" description="Disordered" evidence="1">
    <location>
        <begin position="101"/>
        <end position="126"/>
    </location>
</feature>
<dbReference type="Proteomes" id="UP001430848">
    <property type="component" value="Unassembled WGS sequence"/>
</dbReference>
<keyword evidence="5" id="KW-1185">Reference proteome</keyword>
<evidence type="ECO:0000256" key="2">
    <source>
        <dbReference type="SAM" id="SignalP"/>
    </source>
</evidence>
<protein>
    <recommendedName>
        <fullName evidence="3">Fibronectin type-III domain-containing protein</fullName>
    </recommendedName>
</protein>
<keyword evidence="2" id="KW-0732">Signal</keyword>
<dbReference type="Pfam" id="PF00041">
    <property type="entry name" value="fn3"/>
    <property type="match status" value="1"/>
</dbReference>
<dbReference type="PANTHER" id="PTHR30383:SF19">
    <property type="entry name" value="FIBRONECTIN TYPE-III DOMAIN-CONTAINING PROTEIN"/>
    <property type="match status" value="1"/>
</dbReference>
<dbReference type="SUPFAM" id="SSF52266">
    <property type="entry name" value="SGNH hydrolase"/>
    <property type="match status" value="1"/>
</dbReference>
<comment type="caution">
    <text evidence="4">The sequence shown here is derived from an EMBL/GenBank/DDBJ whole genome shotgun (WGS) entry which is preliminary data.</text>
</comment>
<name>A0ABR1NS18_DIAER</name>
<feature type="signal peptide" evidence="2">
    <location>
        <begin position="1"/>
        <end position="23"/>
    </location>
</feature>
<feature type="chain" id="PRO_5045404719" description="Fibronectin type-III domain-containing protein" evidence="2">
    <location>
        <begin position="24"/>
        <end position="1235"/>
    </location>
</feature>
<feature type="compositionally biased region" description="Low complexity" evidence="1">
    <location>
        <begin position="1082"/>
        <end position="1098"/>
    </location>
</feature>
<dbReference type="InterPro" id="IPR051532">
    <property type="entry name" value="Ester_Hydrolysis_Enzymes"/>
</dbReference>
<sequence>MLSLAWLSAAALFLGLGPSHVSAQNDNSSSAAAAVDFSEAVAQEASVSAQLQLANTSNPIPLPAENPGDIPNYDSLLALAGAWPPLPVAVGEVDVGQVVANMTTPPPPQADTDTSSASSSNSRRQGGALRVLVVGDSMTHGSEGDYTWRYRMHEWFTSQGIAYQFVGPYAGTIKPPEPAPPEKPLLYNAVAPNPPPNVGGGYAAGAGGTPLPHFAVSGRAAATDQNLIQDVVASYPADLMLIDLGFNDLGWFYSDDNGLINSMRNLINNARRANPNMKFVVATVGRSDLVTMTDHYNSMLKEAVGGWSTSSSPVVWAPVREEYSCGPQYSEQCPASYDGLHPNELGEYQIARGFTRGLVSGLGIGKAPLEVPGDIPARPLPVPSNFQIATSDLGATATWDKVYGAYEYEVDYNINGGAPFNFSPGSVKSNRWDTRWAADGWTYQVRVRASAGNRKGDWTGWLTATAHPKTATAGTDMNVKTHATADGIDITWDPATGPYSDSVSQYNIYYWDKDEPCAFLLVGGFLPGGRASLTGLAPGHRYLVAIEAWNSVGAGFPFVARQAVPGRGAPGAVTGLKVYETDPTTSHMTWDAVPGAGGYYLWSRNVNNASSELEPIGLGGEAAEPCWDVAFLFPGTWNYEWAVTAFNGDQDSPRSAVTAPPAQGSGGGGTCPAAPAWCPPGAFPGPPATAPVENGDPPPAGGGSGGGGGGQGPDPPTCDTATGCTPCSGNDCSGCKDESQCAGCSGPGCAGATFPCQGTSCSVCSGSGCAGCHGSDCETCTGSACGNTRTPCSGPLCSFCVGSSCDGCLASDCEVCTGADCGPADDRGCQGPSCSICVGSGCSSGECVGSDCPKTGGCQGSGCGSDGTCQGSGCCRGPGCGSDGKCVGPFCISGGCSGIGCSNGRCTSLDCCSGPGCSDGRCVGPHCYQGSCSGPDCGGGGTVCTGPFCCFGIDCLQGTCIGPSCVGGGEENENDDCGEPTTASVCTETVTSFIPWEATTTTTTTRTHCDEITACDARGATRTTTPPPCQCTACAAEPDSIYELDFGDDGMSVHYPYPSDVTIVGPGGNTIWPTGGSGGGSPPTTTTAQPPTTTTTQPPSQPTPKNRLWIFQEMTPTESFLYYSWWFVWRPLDGSSWSVCEEPNDYLCQDDGKDLGCDKSDDPDEDGNPGFPDGEYTMTRNEAKGCTYKGTKAGPGTLNCPGFSSPVQCGDAGTFGNEDIPCPGASFNDAVHCDY</sequence>
<evidence type="ECO:0000313" key="5">
    <source>
        <dbReference type="Proteomes" id="UP001430848"/>
    </source>
</evidence>
<dbReference type="InterPro" id="IPR036116">
    <property type="entry name" value="FN3_sf"/>
</dbReference>
<feature type="domain" description="Fibronectin type-III" evidence="3">
    <location>
        <begin position="473"/>
        <end position="571"/>
    </location>
</feature>
<evidence type="ECO:0000256" key="1">
    <source>
        <dbReference type="SAM" id="MobiDB-lite"/>
    </source>
</evidence>
<dbReference type="InterPro" id="IPR013783">
    <property type="entry name" value="Ig-like_fold"/>
</dbReference>
<dbReference type="Pfam" id="PF00657">
    <property type="entry name" value="Lipase_GDSL"/>
    <property type="match status" value="1"/>
</dbReference>
<gene>
    <name evidence="4" type="ORF">SLS63_012195</name>
</gene>
<feature type="region of interest" description="Disordered" evidence="1">
    <location>
        <begin position="682"/>
        <end position="714"/>
    </location>
</feature>
<evidence type="ECO:0000259" key="3">
    <source>
        <dbReference type="PROSITE" id="PS50853"/>
    </source>
</evidence>
<dbReference type="InterPro" id="IPR036514">
    <property type="entry name" value="SGNH_hydro_sf"/>
</dbReference>
<feature type="compositionally biased region" description="Gly residues" evidence="1">
    <location>
        <begin position="701"/>
        <end position="712"/>
    </location>
</feature>
<feature type="region of interest" description="Disordered" evidence="1">
    <location>
        <begin position="650"/>
        <end position="670"/>
    </location>
</feature>
<dbReference type="InterPro" id="IPR003961">
    <property type="entry name" value="FN3_dom"/>
</dbReference>
<dbReference type="SUPFAM" id="SSF49265">
    <property type="entry name" value="Fibronectin type III"/>
    <property type="match status" value="2"/>
</dbReference>